<dbReference type="RefSeq" id="WP_235017109.1">
    <property type="nucleotide sequence ID" value="NZ_FWZX01000008.1"/>
</dbReference>
<proteinExistence type="predicted"/>
<evidence type="ECO:0008006" key="4">
    <source>
        <dbReference type="Google" id="ProtNLM"/>
    </source>
</evidence>
<sequence>MADRPLDGTGERDDGGGQAMRPTAIVERVEVGIVLERRESRHPWLDFAWKPVAAIAGAPARDPRGDWPVAAQGDDWIHFHAGTLTLEMFRKETEGYRVNLSQDPPRLFVVLRDPEDPEVDHPIVPILVTACPYEAQDYLDSGSDLVEPVAMPPELVAFLRDFVERNHVEQPFKKRQRRPYDPRKVGFAGSGGPAPVERPRGRPAGDDAPGDEE</sequence>
<feature type="region of interest" description="Disordered" evidence="1">
    <location>
        <begin position="1"/>
        <end position="22"/>
    </location>
</feature>
<gene>
    <name evidence="2" type="ORF">SAMN05428998_10846</name>
</gene>
<dbReference type="Pfam" id="PF11749">
    <property type="entry name" value="DUF3305"/>
    <property type="match status" value="1"/>
</dbReference>
<protein>
    <recommendedName>
        <fullName evidence="4">Molybdopterin-guanine dinucleotide biosynthesis protein A</fullName>
    </recommendedName>
</protein>
<dbReference type="InterPro" id="IPR021736">
    <property type="entry name" value="DUF3305"/>
</dbReference>
<evidence type="ECO:0000256" key="1">
    <source>
        <dbReference type="SAM" id="MobiDB-lite"/>
    </source>
</evidence>
<name>A0A1Y6BW15_9PROT</name>
<evidence type="ECO:0000313" key="3">
    <source>
        <dbReference type="Proteomes" id="UP000192917"/>
    </source>
</evidence>
<feature type="region of interest" description="Disordered" evidence="1">
    <location>
        <begin position="170"/>
        <end position="213"/>
    </location>
</feature>
<dbReference type="AlphaFoldDB" id="A0A1Y6BW15"/>
<evidence type="ECO:0000313" key="2">
    <source>
        <dbReference type="EMBL" id="SMF23828.1"/>
    </source>
</evidence>
<dbReference type="Proteomes" id="UP000192917">
    <property type="component" value="Unassembled WGS sequence"/>
</dbReference>
<feature type="compositionally biased region" description="Basic and acidic residues" evidence="1">
    <location>
        <begin position="170"/>
        <end position="184"/>
    </location>
</feature>
<accession>A0A1Y6BW15</accession>
<keyword evidence="3" id="KW-1185">Reference proteome</keyword>
<dbReference type="EMBL" id="FWZX01000008">
    <property type="protein sequence ID" value="SMF23828.1"/>
    <property type="molecule type" value="Genomic_DNA"/>
</dbReference>
<organism evidence="2 3">
    <name type="scientific">Tistlia consotensis USBA 355</name>
    <dbReference type="NCBI Taxonomy" id="560819"/>
    <lineage>
        <taxon>Bacteria</taxon>
        <taxon>Pseudomonadati</taxon>
        <taxon>Pseudomonadota</taxon>
        <taxon>Alphaproteobacteria</taxon>
        <taxon>Rhodospirillales</taxon>
        <taxon>Rhodovibrionaceae</taxon>
        <taxon>Tistlia</taxon>
    </lineage>
</organism>
<reference evidence="2 3" key="1">
    <citation type="submission" date="2017-04" db="EMBL/GenBank/DDBJ databases">
        <authorList>
            <person name="Afonso C.L."/>
            <person name="Miller P.J."/>
            <person name="Scott M.A."/>
            <person name="Spackman E."/>
            <person name="Goraichik I."/>
            <person name="Dimitrov K.M."/>
            <person name="Suarez D.L."/>
            <person name="Swayne D.E."/>
        </authorList>
    </citation>
    <scope>NUCLEOTIDE SEQUENCE [LARGE SCALE GENOMIC DNA]</scope>
    <source>
        <strain evidence="2 3">USBA 355</strain>
    </source>
</reference>
<feature type="compositionally biased region" description="Basic and acidic residues" evidence="1">
    <location>
        <begin position="1"/>
        <end position="15"/>
    </location>
</feature>
<dbReference type="STRING" id="560819.SAMN05428998_10846"/>